<evidence type="ECO:0000313" key="1">
    <source>
        <dbReference type="EMBL" id="KAI0055698.1"/>
    </source>
</evidence>
<evidence type="ECO:0000313" key="2">
    <source>
        <dbReference type="Proteomes" id="UP000814140"/>
    </source>
</evidence>
<keyword evidence="2" id="KW-1185">Reference proteome</keyword>
<proteinExistence type="predicted"/>
<organism evidence="1 2">
    <name type="scientific">Artomyces pyxidatus</name>
    <dbReference type="NCBI Taxonomy" id="48021"/>
    <lineage>
        <taxon>Eukaryota</taxon>
        <taxon>Fungi</taxon>
        <taxon>Dikarya</taxon>
        <taxon>Basidiomycota</taxon>
        <taxon>Agaricomycotina</taxon>
        <taxon>Agaricomycetes</taxon>
        <taxon>Russulales</taxon>
        <taxon>Auriscalpiaceae</taxon>
        <taxon>Artomyces</taxon>
    </lineage>
</organism>
<protein>
    <submittedName>
        <fullName evidence="1">AhpC-TSA-domain-containing protein</fullName>
    </submittedName>
</protein>
<sequence length="191" mass="20492">MSDGPRRSARLAATTVGAADVPAVVEAAAPTTEEPALAPIDIGDSLPTFVLKNEQEEDVDVATLAADKGVILFTIPRADTAGCTTQACGFRDIYPDFTKHNFTVYCVSHDTSADQKRWQGKKELPYPLLSDPDRILIDALGAKDANGKTKRGHFIFAPGGKLVDKKIPVTPKESPPLALEFVQVFNTKASL</sequence>
<name>A0ACB8SHG7_9AGAM</name>
<accession>A0ACB8SHG7</accession>
<reference evidence="1" key="2">
    <citation type="journal article" date="2022" name="New Phytol.">
        <title>Evolutionary transition to the ectomycorrhizal habit in the genomes of a hyperdiverse lineage of mushroom-forming fungi.</title>
        <authorList>
            <person name="Looney B."/>
            <person name="Miyauchi S."/>
            <person name="Morin E."/>
            <person name="Drula E."/>
            <person name="Courty P.E."/>
            <person name="Kohler A."/>
            <person name="Kuo A."/>
            <person name="LaButti K."/>
            <person name="Pangilinan J."/>
            <person name="Lipzen A."/>
            <person name="Riley R."/>
            <person name="Andreopoulos W."/>
            <person name="He G."/>
            <person name="Johnson J."/>
            <person name="Nolan M."/>
            <person name="Tritt A."/>
            <person name="Barry K.W."/>
            <person name="Grigoriev I.V."/>
            <person name="Nagy L.G."/>
            <person name="Hibbett D."/>
            <person name="Henrissat B."/>
            <person name="Matheny P.B."/>
            <person name="Labbe J."/>
            <person name="Martin F.M."/>
        </authorList>
    </citation>
    <scope>NUCLEOTIDE SEQUENCE</scope>
    <source>
        <strain evidence="1">HHB10654</strain>
    </source>
</reference>
<comment type="caution">
    <text evidence="1">The sequence shown here is derived from an EMBL/GenBank/DDBJ whole genome shotgun (WGS) entry which is preliminary data.</text>
</comment>
<reference evidence="1" key="1">
    <citation type="submission" date="2021-03" db="EMBL/GenBank/DDBJ databases">
        <authorList>
            <consortium name="DOE Joint Genome Institute"/>
            <person name="Ahrendt S."/>
            <person name="Looney B.P."/>
            <person name="Miyauchi S."/>
            <person name="Morin E."/>
            <person name="Drula E."/>
            <person name="Courty P.E."/>
            <person name="Chicoki N."/>
            <person name="Fauchery L."/>
            <person name="Kohler A."/>
            <person name="Kuo A."/>
            <person name="Labutti K."/>
            <person name="Pangilinan J."/>
            <person name="Lipzen A."/>
            <person name="Riley R."/>
            <person name="Andreopoulos W."/>
            <person name="He G."/>
            <person name="Johnson J."/>
            <person name="Barry K.W."/>
            <person name="Grigoriev I.V."/>
            <person name="Nagy L."/>
            <person name="Hibbett D."/>
            <person name="Henrissat B."/>
            <person name="Matheny P.B."/>
            <person name="Labbe J."/>
            <person name="Martin F."/>
        </authorList>
    </citation>
    <scope>NUCLEOTIDE SEQUENCE</scope>
    <source>
        <strain evidence="1">HHB10654</strain>
    </source>
</reference>
<gene>
    <name evidence="1" type="ORF">BV25DRAFT_1832923</name>
</gene>
<dbReference type="Proteomes" id="UP000814140">
    <property type="component" value="Unassembled WGS sequence"/>
</dbReference>
<dbReference type="EMBL" id="MU277282">
    <property type="protein sequence ID" value="KAI0055698.1"/>
    <property type="molecule type" value="Genomic_DNA"/>
</dbReference>